<evidence type="ECO:0000259" key="16">
    <source>
        <dbReference type="PROSITE" id="PS50109"/>
    </source>
</evidence>
<gene>
    <name evidence="18" type="primary">vanS</name>
    <name evidence="18" type="ORF">CLPU_28c00080</name>
</gene>
<comment type="caution">
    <text evidence="18">The sequence shown here is derived from an EMBL/GenBank/DDBJ whole genome shotgun (WGS) entry which is preliminary data.</text>
</comment>
<evidence type="ECO:0000259" key="17">
    <source>
        <dbReference type="PROSITE" id="PS50885"/>
    </source>
</evidence>
<evidence type="ECO:0000256" key="15">
    <source>
        <dbReference type="SAM" id="Phobius"/>
    </source>
</evidence>
<feature type="domain" description="Histidine kinase" evidence="16">
    <location>
        <begin position="130"/>
        <end position="347"/>
    </location>
</feature>
<keyword evidence="9 18" id="KW-0418">Kinase</keyword>
<dbReference type="InterPro" id="IPR005467">
    <property type="entry name" value="His_kinase_dom"/>
</dbReference>
<dbReference type="FunFam" id="3.30.565.10:FF:000013">
    <property type="entry name" value="Two-component sensor histidine kinase"/>
    <property type="match status" value="1"/>
</dbReference>
<keyword evidence="11 15" id="KW-1133">Transmembrane helix</keyword>
<feature type="transmembrane region" description="Helical" evidence="15">
    <location>
        <begin position="41"/>
        <end position="61"/>
    </location>
</feature>
<keyword evidence="12" id="KW-0902">Two-component regulatory system</keyword>
<dbReference type="CDD" id="cd06225">
    <property type="entry name" value="HAMP"/>
    <property type="match status" value="1"/>
</dbReference>
<evidence type="ECO:0000313" key="18">
    <source>
        <dbReference type="EMBL" id="KNF07056.1"/>
    </source>
</evidence>
<dbReference type="PROSITE" id="PS50109">
    <property type="entry name" value="HIS_KIN"/>
    <property type="match status" value="1"/>
</dbReference>
<protein>
    <recommendedName>
        <fullName evidence="3">histidine kinase</fullName>
        <ecNumber evidence="3">2.7.13.3</ecNumber>
    </recommendedName>
</protein>
<dbReference type="SUPFAM" id="SSF47384">
    <property type="entry name" value="Homodimeric domain of signal transducing histidine kinase"/>
    <property type="match status" value="1"/>
</dbReference>
<dbReference type="SUPFAM" id="SSF158472">
    <property type="entry name" value="HAMP domain-like"/>
    <property type="match status" value="1"/>
</dbReference>
<dbReference type="InterPro" id="IPR003660">
    <property type="entry name" value="HAMP_dom"/>
</dbReference>
<dbReference type="Gene3D" id="6.10.340.10">
    <property type="match status" value="1"/>
</dbReference>
<keyword evidence="14" id="KW-0175">Coiled coil</keyword>
<dbReference type="SMART" id="SM00387">
    <property type="entry name" value="HATPase_c"/>
    <property type="match status" value="1"/>
</dbReference>
<keyword evidence="4" id="KW-1003">Cell membrane</keyword>
<evidence type="ECO:0000256" key="14">
    <source>
        <dbReference type="SAM" id="Coils"/>
    </source>
</evidence>
<dbReference type="Pfam" id="PF00512">
    <property type="entry name" value="HisKA"/>
    <property type="match status" value="1"/>
</dbReference>
<dbReference type="InterPro" id="IPR036097">
    <property type="entry name" value="HisK_dim/P_sf"/>
</dbReference>
<dbReference type="EMBL" id="LGSS01000028">
    <property type="protein sequence ID" value="KNF07056.1"/>
    <property type="molecule type" value="Genomic_DNA"/>
</dbReference>
<dbReference type="SMART" id="SM00304">
    <property type="entry name" value="HAMP"/>
    <property type="match status" value="1"/>
</dbReference>
<evidence type="ECO:0000256" key="2">
    <source>
        <dbReference type="ARBA" id="ARBA00004651"/>
    </source>
</evidence>
<dbReference type="Gene3D" id="1.10.287.130">
    <property type="match status" value="1"/>
</dbReference>
<keyword evidence="6 18" id="KW-0808">Transferase</keyword>
<comment type="catalytic activity">
    <reaction evidence="1">
        <text>ATP + protein L-histidine = ADP + protein N-phospho-L-histidine.</text>
        <dbReference type="EC" id="2.7.13.3"/>
    </reaction>
</comment>
<organism evidence="18 19">
    <name type="scientific">Gottschalkia purinilytica</name>
    <name type="common">Clostridium purinilyticum</name>
    <dbReference type="NCBI Taxonomy" id="1503"/>
    <lineage>
        <taxon>Bacteria</taxon>
        <taxon>Bacillati</taxon>
        <taxon>Bacillota</taxon>
        <taxon>Tissierellia</taxon>
        <taxon>Tissierellales</taxon>
        <taxon>Gottschalkiaceae</taxon>
        <taxon>Gottschalkia</taxon>
    </lineage>
</organism>
<evidence type="ECO:0000256" key="4">
    <source>
        <dbReference type="ARBA" id="ARBA00022475"/>
    </source>
</evidence>
<name>A0A0L0W6E4_GOTPU</name>
<dbReference type="SMART" id="SM00388">
    <property type="entry name" value="HisKA"/>
    <property type="match status" value="1"/>
</dbReference>
<dbReference type="FunFam" id="1.10.287.130:FF:000008">
    <property type="entry name" value="Two-component sensor histidine kinase"/>
    <property type="match status" value="1"/>
</dbReference>
<dbReference type="PROSITE" id="PS50885">
    <property type="entry name" value="HAMP"/>
    <property type="match status" value="1"/>
</dbReference>
<dbReference type="GO" id="GO:0000155">
    <property type="term" value="F:phosphorelay sensor kinase activity"/>
    <property type="evidence" value="ECO:0007669"/>
    <property type="project" value="InterPro"/>
</dbReference>
<dbReference type="GO" id="GO:0005524">
    <property type="term" value="F:ATP binding"/>
    <property type="evidence" value="ECO:0007669"/>
    <property type="project" value="UniProtKB-KW"/>
</dbReference>
<evidence type="ECO:0000256" key="3">
    <source>
        <dbReference type="ARBA" id="ARBA00012438"/>
    </source>
</evidence>
<keyword evidence="8" id="KW-0547">Nucleotide-binding</keyword>
<dbReference type="InterPro" id="IPR050398">
    <property type="entry name" value="HssS/ArlS-like"/>
</dbReference>
<dbReference type="Proteomes" id="UP000037267">
    <property type="component" value="Unassembled WGS sequence"/>
</dbReference>
<evidence type="ECO:0000256" key="5">
    <source>
        <dbReference type="ARBA" id="ARBA00022553"/>
    </source>
</evidence>
<evidence type="ECO:0000256" key="6">
    <source>
        <dbReference type="ARBA" id="ARBA00022679"/>
    </source>
</evidence>
<dbReference type="InterPro" id="IPR004358">
    <property type="entry name" value="Sig_transdc_His_kin-like_C"/>
</dbReference>
<keyword evidence="19" id="KW-1185">Reference proteome</keyword>
<dbReference type="Pfam" id="PF02518">
    <property type="entry name" value="HATPase_c"/>
    <property type="match status" value="1"/>
</dbReference>
<feature type="coiled-coil region" evidence="14">
    <location>
        <begin position="96"/>
        <end position="130"/>
    </location>
</feature>
<feature type="domain" description="HAMP" evidence="17">
    <location>
        <begin position="63"/>
        <end position="115"/>
    </location>
</feature>
<dbReference type="Gene3D" id="3.30.565.10">
    <property type="entry name" value="Histidine kinase-like ATPase, C-terminal domain"/>
    <property type="match status" value="1"/>
</dbReference>
<evidence type="ECO:0000256" key="12">
    <source>
        <dbReference type="ARBA" id="ARBA00023012"/>
    </source>
</evidence>
<dbReference type="InterPro" id="IPR036890">
    <property type="entry name" value="HATPase_C_sf"/>
</dbReference>
<keyword evidence="5" id="KW-0597">Phosphoprotein</keyword>
<evidence type="ECO:0000256" key="7">
    <source>
        <dbReference type="ARBA" id="ARBA00022692"/>
    </source>
</evidence>
<dbReference type="AlphaFoldDB" id="A0A0L0W6E4"/>
<reference evidence="19" key="1">
    <citation type="submission" date="2015-07" db="EMBL/GenBank/DDBJ databases">
        <title>Draft genome sequence of the purine-degrading Gottschalkia purinilyticum DSM 1384 (formerly Clostridium purinilyticum).</title>
        <authorList>
            <person name="Poehlein A."/>
            <person name="Schiel-Bengelsdorf B."/>
            <person name="Bengelsdorf F.R."/>
            <person name="Daniel R."/>
            <person name="Duerre P."/>
        </authorList>
    </citation>
    <scope>NUCLEOTIDE SEQUENCE [LARGE SCALE GENOMIC DNA]</scope>
    <source>
        <strain evidence="19">DSM 1384</strain>
    </source>
</reference>
<proteinExistence type="predicted"/>
<evidence type="ECO:0000256" key="9">
    <source>
        <dbReference type="ARBA" id="ARBA00022777"/>
    </source>
</evidence>
<dbReference type="STRING" id="1503.CLPU_28c00080"/>
<dbReference type="EC" id="2.7.13.3" evidence="3"/>
<dbReference type="Pfam" id="PF00672">
    <property type="entry name" value="HAMP"/>
    <property type="match status" value="1"/>
</dbReference>
<accession>A0A0L0W6E4</accession>
<dbReference type="SUPFAM" id="SSF55874">
    <property type="entry name" value="ATPase domain of HSP90 chaperone/DNA topoisomerase II/histidine kinase"/>
    <property type="match status" value="1"/>
</dbReference>
<keyword evidence="13 15" id="KW-0472">Membrane</keyword>
<dbReference type="GO" id="GO:0005886">
    <property type="term" value="C:plasma membrane"/>
    <property type="evidence" value="ECO:0007669"/>
    <property type="project" value="UniProtKB-SubCell"/>
</dbReference>
<comment type="subcellular location">
    <subcellularLocation>
        <location evidence="2">Cell membrane</location>
        <topology evidence="2">Multi-pass membrane protein</topology>
    </subcellularLocation>
</comment>
<dbReference type="PRINTS" id="PR00344">
    <property type="entry name" value="BCTRLSENSOR"/>
</dbReference>
<dbReference type="CDD" id="cd00082">
    <property type="entry name" value="HisKA"/>
    <property type="match status" value="1"/>
</dbReference>
<dbReference type="PANTHER" id="PTHR45528:SF1">
    <property type="entry name" value="SENSOR HISTIDINE KINASE CPXA"/>
    <property type="match status" value="1"/>
</dbReference>
<evidence type="ECO:0000256" key="8">
    <source>
        <dbReference type="ARBA" id="ARBA00022741"/>
    </source>
</evidence>
<evidence type="ECO:0000256" key="10">
    <source>
        <dbReference type="ARBA" id="ARBA00022840"/>
    </source>
</evidence>
<evidence type="ECO:0000256" key="13">
    <source>
        <dbReference type="ARBA" id="ARBA00023136"/>
    </source>
</evidence>
<dbReference type="InterPro" id="IPR003594">
    <property type="entry name" value="HATPase_dom"/>
</dbReference>
<dbReference type="InterPro" id="IPR003661">
    <property type="entry name" value="HisK_dim/P_dom"/>
</dbReference>
<evidence type="ECO:0000313" key="19">
    <source>
        <dbReference type="Proteomes" id="UP000037267"/>
    </source>
</evidence>
<keyword evidence="7 15" id="KW-0812">Transmembrane</keyword>
<sequence length="349" mass="39636">MFLTSIVIAVVGVFLLLMIASFVSGYSLPGMILTRLYNTVGPYVVAIITGIILFTISFFILTQRSIRYLEEINIALKNISQGNLETRVNIKSRDELGELAQNINLMAEQLKQLIEEERNAEKTKNELVTSVSHDLRTPLTSILGYLGLIVNDKYKDELVLRYYIDIAYNKAQTLKKLIDELFEFTKISYGGIKVNLDRINIVELLEQLAEEFVPILDENGMEYRLTLPENKIYVKADGGLLVRVFENLLSNAITYGKEGKYVDIQLENENNETIVSIINYGETIPEMDLKYIFDRFYRVEKSRSQDTGGTGLGLSIAKNIVELHEGKITAFSQNGKTMFQVKLKSLLEE</sequence>
<dbReference type="PANTHER" id="PTHR45528">
    <property type="entry name" value="SENSOR HISTIDINE KINASE CPXA"/>
    <property type="match status" value="1"/>
</dbReference>
<evidence type="ECO:0000256" key="1">
    <source>
        <dbReference type="ARBA" id="ARBA00000085"/>
    </source>
</evidence>
<keyword evidence="10" id="KW-0067">ATP-binding</keyword>
<evidence type="ECO:0000256" key="11">
    <source>
        <dbReference type="ARBA" id="ARBA00022989"/>
    </source>
</evidence>